<sequence length="208" mass="22279">MTVTMKKVARRAGVSISTVSRVLSGRPVVREEVSRKVKQVMEELGYTPNIIAKSLVSKSARCFCILLPGPSEQAILGLMFMETIRGIIAEAGRLGYDTIICSGADEQEELKAVSGLLKGHRADGVILLPSSGEEAVMGYLQSSGYPFVLAGRCGGDEGIISAGIQQNMADFEAAQQLVRAGYELGTLAVRTLTGKIRLPEHLKVSRIV</sequence>
<evidence type="ECO:0000313" key="6">
    <source>
        <dbReference type="Proteomes" id="UP000596857"/>
    </source>
</evidence>
<accession>A0ABX1YHS5</accession>
<proteinExistence type="predicted"/>
<dbReference type="InterPro" id="IPR028082">
    <property type="entry name" value="Peripla_BP_I"/>
</dbReference>
<comment type="caution">
    <text evidence="5">The sequence shown here is derived from an EMBL/GenBank/DDBJ whole genome shotgun (WGS) entry which is preliminary data.</text>
</comment>
<dbReference type="Gene3D" id="3.40.50.2300">
    <property type="match status" value="1"/>
</dbReference>
<dbReference type="PANTHER" id="PTHR30146">
    <property type="entry name" value="LACI-RELATED TRANSCRIPTIONAL REPRESSOR"/>
    <property type="match status" value="1"/>
</dbReference>
<name>A0ABX1YHS5_9BACL</name>
<evidence type="ECO:0000259" key="4">
    <source>
        <dbReference type="PROSITE" id="PS50932"/>
    </source>
</evidence>
<dbReference type="Pfam" id="PF00532">
    <property type="entry name" value="Peripla_BP_1"/>
    <property type="match status" value="1"/>
</dbReference>
<dbReference type="SUPFAM" id="SSF47413">
    <property type="entry name" value="lambda repressor-like DNA-binding domains"/>
    <property type="match status" value="1"/>
</dbReference>
<dbReference type="Gene3D" id="1.10.260.40">
    <property type="entry name" value="lambda repressor-like DNA-binding domains"/>
    <property type="match status" value="1"/>
</dbReference>
<evidence type="ECO:0000256" key="3">
    <source>
        <dbReference type="ARBA" id="ARBA00023163"/>
    </source>
</evidence>
<keyword evidence="2 5" id="KW-0238">DNA-binding</keyword>
<keyword evidence="1" id="KW-0805">Transcription regulation</keyword>
<evidence type="ECO:0000313" key="5">
    <source>
        <dbReference type="EMBL" id="NOU80497.1"/>
    </source>
</evidence>
<dbReference type="SUPFAM" id="SSF53822">
    <property type="entry name" value="Periplasmic binding protein-like I"/>
    <property type="match status" value="1"/>
</dbReference>
<dbReference type="InterPro" id="IPR001761">
    <property type="entry name" value="Peripla_BP/Lac1_sug-bd_dom"/>
</dbReference>
<gene>
    <name evidence="5" type="ORF">GC101_16645</name>
</gene>
<dbReference type="PROSITE" id="PS50932">
    <property type="entry name" value="HTH_LACI_2"/>
    <property type="match status" value="1"/>
</dbReference>
<dbReference type="InterPro" id="IPR000843">
    <property type="entry name" value="HTH_LacI"/>
</dbReference>
<evidence type="ECO:0000256" key="1">
    <source>
        <dbReference type="ARBA" id="ARBA00023015"/>
    </source>
</evidence>
<dbReference type="Pfam" id="PF00356">
    <property type="entry name" value="LacI"/>
    <property type="match status" value="1"/>
</dbReference>
<organism evidence="5 6">
    <name type="scientific">Paenibacillus phytohabitans</name>
    <dbReference type="NCBI Taxonomy" id="2654978"/>
    <lineage>
        <taxon>Bacteria</taxon>
        <taxon>Bacillati</taxon>
        <taxon>Bacillota</taxon>
        <taxon>Bacilli</taxon>
        <taxon>Bacillales</taxon>
        <taxon>Paenibacillaceae</taxon>
        <taxon>Paenibacillus</taxon>
    </lineage>
</organism>
<dbReference type="Proteomes" id="UP000596857">
    <property type="component" value="Unassembled WGS sequence"/>
</dbReference>
<dbReference type="EMBL" id="WHOB01000048">
    <property type="protein sequence ID" value="NOU80497.1"/>
    <property type="molecule type" value="Genomic_DNA"/>
</dbReference>
<dbReference type="SMART" id="SM00354">
    <property type="entry name" value="HTH_LACI"/>
    <property type="match status" value="1"/>
</dbReference>
<feature type="domain" description="HTH lacI-type" evidence="4">
    <location>
        <begin position="3"/>
        <end position="57"/>
    </location>
</feature>
<protein>
    <submittedName>
        <fullName evidence="5">LacI family DNA-binding transcriptional regulator</fullName>
    </submittedName>
</protein>
<reference evidence="5 6" key="1">
    <citation type="submission" date="2019-10" db="EMBL/GenBank/DDBJ databases">
        <title>Description of Paenibacillus terricola sp. nov.</title>
        <authorList>
            <person name="Carlier A."/>
            <person name="Qi S."/>
        </authorList>
    </citation>
    <scope>NUCLEOTIDE SEQUENCE [LARGE SCALE GENOMIC DNA]</scope>
    <source>
        <strain evidence="5 6">LMG 31459</strain>
    </source>
</reference>
<keyword evidence="6" id="KW-1185">Reference proteome</keyword>
<dbReference type="CDD" id="cd01392">
    <property type="entry name" value="HTH_LacI"/>
    <property type="match status" value="1"/>
</dbReference>
<keyword evidence="3" id="KW-0804">Transcription</keyword>
<evidence type="ECO:0000256" key="2">
    <source>
        <dbReference type="ARBA" id="ARBA00023125"/>
    </source>
</evidence>
<dbReference type="GO" id="GO:0003677">
    <property type="term" value="F:DNA binding"/>
    <property type="evidence" value="ECO:0007669"/>
    <property type="project" value="UniProtKB-KW"/>
</dbReference>
<dbReference type="InterPro" id="IPR010982">
    <property type="entry name" value="Lambda_DNA-bd_dom_sf"/>
</dbReference>
<dbReference type="RefSeq" id="WP_171718150.1">
    <property type="nucleotide sequence ID" value="NZ_WHOB01000048.1"/>
</dbReference>
<dbReference type="PANTHER" id="PTHR30146:SF109">
    <property type="entry name" value="HTH-TYPE TRANSCRIPTIONAL REGULATOR GALS"/>
    <property type="match status" value="1"/>
</dbReference>